<protein>
    <submittedName>
        <fullName evidence="1">Uncharacterized protein</fullName>
    </submittedName>
</protein>
<accession>A0A0V1IYC2</accession>
<comment type="caution">
    <text evidence="1">The sequence shown here is derived from an EMBL/GenBank/DDBJ whole genome shotgun (WGS) entry which is preliminary data.</text>
</comment>
<proteinExistence type="predicted"/>
<dbReference type="AlphaFoldDB" id="A0A0V1IYC2"/>
<dbReference type="EMBL" id="JYDS01000067">
    <property type="protein sequence ID" value="KRZ27747.1"/>
    <property type="molecule type" value="Genomic_DNA"/>
</dbReference>
<keyword evidence="2" id="KW-1185">Reference proteome</keyword>
<evidence type="ECO:0000313" key="2">
    <source>
        <dbReference type="Proteomes" id="UP000054805"/>
    </source>
</evidence>
<name>A0A0V1IYC2_TRIPS</name>
<reference evidence="1 2" key="1">
    <citation type="submission" date="2015-01" db="EMBL/GenBank/DDBJ databases">
        <title>Evolution of Trichinella species and genotypes.</title>
        <authorList>
            <person name="Korhonen P.K."/>
            <person name="Edoardo P."/>
            <person name="Giuseppe L.R."/>
            <person name="Gasser R.B."/>
        </authorList>
    </citation>
    <scope>NUCLEOTIDE SEQUENCE [LARGE SCALE GENOMIC DNA]</scope>
    <source>
        <strain evidence="1">ISS588</strain>
    </source>
</reference>
<organism evidence="1 2">
    <name type="scientific">Trichinella pseudospiralis</name>
    <name type="common">Parasitic roundworm</name>
    <dbReference type="NCBI Taxonomy" id="6337"/>
    <lineage>
        <taxon>Eukaryota</taxon>
        <taxon>Metazoa</taxon>
        <taxon>Ecdysozoa</taxon>
        <taxon>Nematoda</taxon>
        <taxon>Enoplea</taxon>
        <taxon>Dorylaimia</taxon>
        <taxon>Trichinellida</taxon>
        <taxon>Trichinellidae</taxon>
        <taxon>Trichinella</taxon>
    </lineage>
</organism>
<sequence>MSKKSDFQFEKISKGDGHAVEVDCGFQINAVFGTEYFYSIQCGQGDCVQIVSMRSMFYGQLNLGIGWLNDVLYLEKIRVGFVDHYRLTAVPEQLSNAGVVVFVHCDQQIQRIDSTVASVQSRLLPGKDVATAYVYWHTAVSW</sequence>
<evidence type="ECO:0000313" key="1">
    <source>
        <dbReference type="EMBL" id="KRZ27747.1"/>
    </source>
</evidence>
<dbReference type="Proteomes" id="UP000054805">
    <property type="component" value="Unassembled WGS sequence"/>
</dbReference>
<gene>
    <name evidence="1" type="ORF">T4B_12206</name>
</gene>